<keyword evidence="5" id="KW-1185">Reference proteome</keyword>
<dbReference type="STRING" id="1126833.VN24_00760"/>
<dbReference type="CDD" id="cd06223">
    <property type="entry name" value="PRTases_typeI"/>
    <property type="match status" value="1"/>
</dbReference>
<feature type="domain" description="Phosphoribosyltransferase" evidence="3">
    <location>
        <begin position="44"/>
        <end position="171"/>
    </location>
</feature>
<dbReference type="PANTHER" id="PTHR43864:SF1">
    <property type="entry name" value="XANTHINE PHOSPHORIBOSYLTRANSFERASE"/>
    <property type="match status" value="1"/>
</dbReference>
<dbReference type="InterPro" id="IPR050118">
    <property type="entry name" value="Pur/Pyrimidine_PRTase"/>
</dbReference>
<dbReference type="HOGENOM" id="CLU_1453105_0_0_9"/>
<accession>A0A0D5NEM4</accession>
<dbReference type="Gene3D" id="3.40.50.2020">
    <property type="match status" value="1"/>
</dbReference>
<dbReference type="PATRIC" id="fig|1126833.4.peg.177"/>
<dbReference type="EMBL" id="CP011058">
    <property type="protein sequence ID" value="AJY73427.1"/>
    <property type="molecule type" value="Genomic_DNA"/>
</dbReference>
<dbReference type="Proteomes" id="UP000032633">
    <property type="component" value="Chromosome"/>
</dbReference>
<keyword evidence="1" id="KW-0808">Transferase</keyword>
<name>A0A0D5NEM4_9BACL</name>
<dbReference type="GO" id="GO:0016740">
    <property type="term" value="F:transferase activity"/>
    <property type="evidence" value="ECO:0007669"/>
    <property type="project" value="UniProtKB-KW"/>
</dbReference>
<evidence type="ECO:0000256" key="2">
    <source>
        <dbReference type="ARBA" id="ARBA00022726"/>
    </source>
</evidence>
<reference evidence="4 5" key="1">
    <citation type="journal article" date="2015" name="J. Biotechnol.">
        <title>Complete genome sequence of Paenibacillus beijingensis 7188(T) (=DSM 24997(T)), a novel rhizobacterium from jujube garden soil.</title>
        <authorList>
            <person name="Kwak Y."/>
            <person name="Shin J.H."/>
        </authorList>
    </citation>
    <scope>NUCLEOTIDE SEQUENCE [LARGE SCALE GENOMIC DNA]</scope>
    <source>
        <strain evidence="4 5">DSM 24997</strain>
    </source>
</reference>
<dbReference type="PANTHER" id="PTHR43864">
    <property type="entry name" value="HYPOXANTHINE/GUANINE PHOSPHORIBOSYLTRANSFERASE"/>
    <property type="match status" value="1"/>
</dbReference>
<evidence type="ECO:0000313" key="4">
    <source>
        <dbReference type="EMBL" id="AJY73427.1"/>
    </source>
</evidence>
<dbReference type="OrthoDB" id="4213751at2"/>
<evidence type="ECO:0000256" key="1">
    <source>
        <dbReference type="ARBA" id="ARBA00022679"/>
    </source>
</evidence>
<protein>
    <recommendedName>
        <fullName evidence="3">Phosphoribosyltransferase domain-containing protein</fullName>
    </recommendedName>
</protein>
<dbReference type="InterPro" id="IPR000836">
    <property type="entry name" value="PRTase_dom"/>
</dbReference>
<gene>
    <name evidence="4" type="ORF">VN24_00760</name>
</gene>
<dbReference type="RefSeq" id="WP_045668862.1">
    <property type="nucleotide sequence ID" value="NZ_CP011058.1"/>
</dbReference>
<reference evidence="5" key="2">
    <citation type="submission" date="2015-03" db="EMBL/GenBank/DDBJ databases">
        <title>Genome sequence of Paenibacillus beijingensis strain DSM 24997T.</title>
        <authorList>
            <person name="Kwak Y."/>
            <person name="Shin J.-H."/>
        </authorList>
    </citation>
    <scope>NUCLEOTIDE SEQUENCE [LARGE SCALE GENOMIC DNA]</scope>
    <source>
        <strain evidence="5">DSM 24997</strain>
    </source>
</reference>
<dbReference type="AlphaFoldDB" id="A0A0D5NEM4"/>
<evidence type="ECO:0000259" key="3">
    <source>
        <dbReference type="Pfam" id="PF00156"/>
    </source>
</evidence>
<dbReference type="Pfam" id="PF00156">
    <property type="entry name" value="Pribosyltran"/>
    <property type="match status" value="1"/>
</dbReference>
<sequence length="186" mass="21250">MNNTYAKLNEVIRSAKTVQIMKDNGTVYHFKLYPFGERGTYIAPELMTEITESLTQSIEEHFPEFDYIASPEPGGHTWGMLAAYKLQRPINILRLSTELYEDFQLCVKRETAYNENYICFDGFKKNDRVLIVDDVVSSGATIRSIAVQMKEMGIELVGVQAILAKGEHYRQLEEDFGIPVRVLSKV</sequence>
<organism evidence="4 5">
    <name type="scientific">Paenibacillus beijingensis</name>
    <dbReference type="NCBI Taxonomy" id="1126833"/>
    <lineage>
        <taxon>Bacteria</taxon>
        <taxon>Bacillati</taxon>
        <taxon>Bacillota</taxon>
        <taxon>Bacilli</taxon>
        <taxon>Bacillales</taxon>
        <taxon>Paenibacillaceae</taxon>
        <taxon>Paenibacillus</taxon>
    </lineage>
</organism>
<dbReference type="InterPro" id="IPR029057">
    <property type="entry name" value="PRTase-like"/>
</dbReference>
<keyword evidence="2" id="KW-0660">Purine salvage</keyword>
<evidence type="ECO:0000313" key="5">
    <source>
        <dbReference type="Proteomes" id="UP000032633"/>
    </source>
</evidence>
<proteinExistence type="predicted"/>
<dbReference type="SUPFAM" id="SSF53271">
    <property type="entry name" value="PRTase-like"/>
    <property type="match status" value="1"/>
</dbReference>
<dbReference type="GO" id="GO:0006166">
    <property type="term" value="P:purine ribonucleoside salvage"/>
    <property type="evidence" value="ECO:0007669"/>
    <property type="project" value="UniProtKB-KW"/>
</dbReference>
<dbReference type="KEGG" id="pbj:VN24_00760"/>